<evidence type="ECO:0000256" key="8">
    <source>
        <dbReference type="SAM" id="MobiDB-lite"/>
    </source>
</evidence>
<dbReference type="GO" id="GO:0006826">
    <property type="term" value="P:iron ion transport"/>
    <property type="evidence" value="ECO:0007669"/>
    <property type="project" value="TreeGrafter"/>
</dbReference>
<feature type="chain" id="PRO_5012058414" evidence="10">
    <location>
        <begin position="19"/>
        <end position="848"/>
    </location>
</feature>
<dbReference type="PANTHER" id="PTHR32361:SF9">
    <property type="entry name" value="FERRIC REDUCTASE TRANSMEMBRANE COMPONENT 3-RELATED"/>
    <property type="match status" value="1"/>
</dbReference>
<reference evidence="12 13" key="1">
    <citation type="submission" date="2017-04" db="EMBL/GenBank/DDBJ databases">
        <title>Draft genome sequence of Marssonina coronaria NL1: causal agent of apple blotch.</title>
        <authorList>
            <person name="Cheng Q."/>
        </authorList>
    </citation>
    <scope>NUCLEOTIDE SEQUENCE [LARGE SCALE GENOMIC DNA]</scope>
    <source>
        <strain evidence="12 13">NL1</strain>
    </source>
</reference>
<feature type="compositionally biased region" description="Low complexity" evidence="8">
    <location>
        <begin position="538"/>
        <end position="555"/>
    </location>
</feature>
<dbReference type="InterPro" id="IPR017927">
    <property type="entry name" value="FAD-bd_FR_type"/>
</dbReference>
<proteinExistence type="predicted"/>
<feature type="compositionally biased region" description="Basic and acidic residues" evidence="8">
    <location>
        <begin position="519"/>
        <end position="528"/>
    </location>
</feature>
<dbReference type="Pfam" id="PF01794">
    <property type="entry name" value="Ferric_reduct"/>
    <property type="match status" value="1"/>
</dbReference>
<feature type="transmembrane region" description="Helical" evidence="9">
    <location>
        <begin position="278"/>
        <end position="301"/>
    </location>
</feature>
<dbReference type="GO" id="GO:0005886">
    <property type="term" value="C:plasma membrane"/>
    <property type="evidence" value="ECO:0007669"/>
    <property type="project" value="TreeGrafter"/>
</dbReference>
<dbReference type="PANTHER" id="PTHR32361">
    <property type="entry name" value="FERRIC/CUPRIC REDUCTASE TRANSMEMBRANE COMPONENT"/>
    <property type="match status" value="1"/>
</dbReference>
<dbReference type="SUPFAM" id="SSF52343">
    <property type="entry name" value="Ferredoxin reductase-like, C-terminal NADP-linked domain"/>
    <property type="match status" value="1"/>
</dbReference>
<name>A0A218Z0D4_9HELO</name>
<evidence type="ECO:0000256" key="1">
    <source>
        <dbReference type="ARBA" id="ARBA00004141"/>
    </source>
</evidence>
<dbReference type="InterPro" id="IPR013130">
    <property type="entry name" value="Fe3_Rdtase_TM_dom"/>
</dbReference>
<evidence type="ECO:0000256" key="7">
    <source>
        <dbReference type="ARBA" id="ARBA00023180"/>
    </source>
</evidence>
<keyword evidence="13" id="KW-1185">Reference proteome</keyword>
<comment type="subcellular location">
    <subcellularLocation>
        <location evidence="1">Membrane</location>
        <topology evidence="1">Multi-pass membrane protein</topology>
    </subcellularLocation>
</comment>
<dbReference type="AlphaFoldDB" id="A0A218Z0D4"/>
<dbReference type="GO" id="GO:0015677">
    <property type="term" value="P:copper ion import"/>
    <property type="evidence" value="ECO:0007669"/>
    <property type="project" value="TreeGrafter"/>
</dbReference>
<keyword evidence="7" id="KW-0325">Glycoprotein</keyword>
<keyword evidence="2" id="KW-0813">Transport</keyword>
<accession>A0A218Z0D4</accession>
<dbReference type="Pfam" id="PF08022">
    <property type="entry name" value="FAD_binding_8"/>
    <property type="match status" value="1"/>
</dbReference>
<dbReference type="Proteomes" id="UP000242519">
    <property type="component" value="Unassembled WGS sequence"/>
</dbReference>
<keyword evidence="5" id="KW-0406">Ion transport</keyword>
<evidence type="ECO:0000313" key="13">
    <source>
        <dbReference type="Proteomes" id="UP000242519"/>
    </source>
</evidence>
<protein>
    <submittedName>
        <fullName evidence="12">Ferric reductase like transmembrane component</fullName>
    </submittedName>
</protein>
<keyword evidence="4 9" id="KW-1133">Transmembrane helix</keyword>
<dbReference type="STRING" id="503106.A0A218Z0D4"/>
<feature type="transmembrane region" description="Helical" evidence="9">
    <location>
        <begin position="239"/>
        <end position="258"/>
    </location>
</feature>
<dbReference type="SFLD" id="SFLDG01168">
    <property type="entry name" value="Ferric_reductase_subgroup_(FRE"/>
    <property type="match status" value="1"/>
</dbReference>
<dbReference type="PROSITE" id="PS51384">
    <property type="entry name" value="FAD_FR"/>
    <property type="match status" value="1"/>
</dbReference>
<dbReference type="SFLD" id="SFLDS00052">
    <property type="entry name" value="Ferric_Reductase_Domain"/>
    <property type="match status" value="1"/>
</dbReference>
<evidence type="ECO:0000313" key="12">
    <source>
        <dbReference type="EMBL" id="OWP01507.1"/>
    </source>
</evidence>
<dbReference type="EMBL" id="MZNU01000274">
    <property type="protein sequence ID" value="OWP01507.1"/>
    <property type="molecule type" value="Genomic_DNA"/>
</dbReference>
<feature type="transmembrane region" description="Helical" evidence="9">
    <location>
        <begin position="422"/>
        <end position="441"/>
    </location>
</feature>
<evidence type="ECO:0000256" key="9">
    <source>
        <dbReference type="SAM" id="Phobius"/>
    </source>
</evidence>
<feature type="signal peptide" evidence="10">
    <location>
        <begin position="1"/>
        <end position="18"/>
    </location>
</feature>
<sequence>MHLLAPLLLLWQIVGAGAKQGTIGMGISMYKPVCAYACHDALASLYLSCTTFSAEGHDMEGMVMKRMEEMGGEAMGTTSEECYATDPVWAQTLAYCFRDRCAIDGAEEDAVRKAWTALSMTEAAYEDSIPPERPAAELAADAVWLNVTSLVNSELYFSYRQTLSEFEFQEEMHVRLSVVVCALTVGITLLAGLYQHLSAGRLGNLIPFGVSKHLLLPALFNGRHQAPLPGNLGYAPSRILSLFIFLYVVLNLIFSAVPYKSTLPTVANAWFTSEKSEIATYVANRTGVLSFANLALAILFAGRSNPLFWLADISQTTCLTFHRWAARVSTVQAVVHSILYTLTYFWSGGANAYYAEVKVAYYWWGIVATVLMSLGIAFSALPIRLYQYEIFLVSHIVMAIMVLVGCWYHVVLRFKYNWGYEVWLYIAFALWAFDRLSRFLLGIYRDMLGTTTQALAELAPGGKLIKLTVYPGTKWNFGPGQHAFLSFPTTGRLWENHPFSIAAWDHGIAPPTSEGSQTARKEVEKDPEIAAAPVLDDSSGSSSRQTSQTRTRPGQPSRPSVTFLVRPRKGITSSIQRDLSLVRGTPVPLPLSIEGPYGRAANLASAESILCIAGGMGITALMAYVQRFVEARRAGSGALKAARLLLAWSYRQREIAEMVRALLPADAAAVGVECRWTCTGTGTADSAAGAGDGRMDVDALVREEAVGVRRLAVLVCAPGTLADEARRVVVGVVGEGGTRIDLHEESFAWPWQLNLAVPSSVLFSQRELAGITSTVHGERDTRKAQSGVPGSREASESPRAKARGGLGRGPPADHRRTSRGWWTGSRLDLADLCCVTWPVPSLLSPHGD</sequence>
<evidence type="ECO:0000256" key="10">
    <source>
        <dbReference type="SAM" id="SignalP"/>
    </source>
</evidence>
<comment type="caution">
    <text evidence="12">The sequence shown here is derived from an EMBL/GenBank/DDBJ whole genome shotgun (WGS) entry which is preliminary data.</text>
</comment>
<evidence type="ECO:0000259" key="11">
    <source>
        <dbReference type="PROSITE" id="PS51384"/>
    </source>
</evidence>
<feature type="domain" description="FAD-binding FR-type" evidence="11">
    <location>
        <begin position="445"/>
        <end position="603"/>
    </location>
</feature>
<feature type="transmembrane region" description="Helical" evidence="9">
    <location>
        <begin position="333"/>
        <end position="355"/>
    </location>
</feature>
<gene>
    <name evidence="12" type="ORF">B2J93_7019</name>
</gene>
<dbReference type="CDD" id="cd06186">
    <property type="entry name" value="NOX_Duox_like_FAD_NADP"/>
    <property type="match status" value="1"/>
</dbReference>
<dbReference type="Gene3D" id="3.40.50.80">
    <property type="entry name" value="Nucleotide-binding domain of ferredoxin-NADP reductase (FNR) module"/>
    <property type="match status" value="1"/>
</dbReference>
<evidence type="ECO:0000256" key="6">
    <source>
        <dbReference type="ARBA" id="ARBA00023136"/>
    </source>
</evidence>
<organism evidence="12 13">
    <name type="scientific">Diplocarpon coronariae</name>
    <dbReference type="NCBI Taxonomy" id="2795749"/>
    <lineage>
        <taxon>Eukaryota</taxon>
        <taxon>Fungi</taxon>
        <taxon>Dikarya</taxon>
        <taxon>Ascomycota</taxon>
        <taxon>Pezizomycotina</taxon>
        <taxon>Leotiomycetes</taxon>
        <taxon>Helotiales</taxon>
        <taxon>Drepanopezizaceae</taxon>
        <taxon>Diplocarpon</taxon>
    </lineage>
</organism>
<dbReference type="InterPro" id="IPR013112">
    <property type="entry name" value="FAD-bd_8"/>
</dbReference>
<evidence type="ECO:0000256" key="3">
    <source>
        <dbReference type="ARBA" id="ARBA00022692"/>
    </source>
</evidence>
<dbReference type="InterPro" id="IPR051410">
    <property type="entry name" value="Ferric/Cupric_Reductase"/>
</dbReference>
<evidence type="ECO:0000256" key="2">
    <source>
        <dbReference type="ARBA" id="ARBA00022448"/>
    </source>
</evidence>
<evidence type="ECO:0000256" key="5">
    <source>
        <dbReference type="ARBA" id="ARBA00023065"/>
    </source>
</evidence>
<keyword evidence="10" id="KW-0732">Signal</keyword>
<feature type="transmembrane region" description="Helical" evidence="9">
    <location>
        <begin position="390"/>
        <end position="410"/>
    </location>
</feature>
<dbReference type="InterPro" id="IPR039261">
    <property type="entry name" value="FNR_nucleotide-bd"/>
</dbReference>
<feature type="transmembrane region" description="Helical" evidence="9">
    <location>
        <begin position="174"/>
        <end position="194"/>
    </location>
</feature>
<keyword evidence="6 9" id="KW-0472">Membrane</keyword>
<feature type="region of interest" description="Disordered" evidence="8">
    <location>
        <begin position="505"/>
        <end position="563"/>
    </location>
</feature>
<keyword evidence="3 9" id="KW-0812">Transmembrane</keyword>
<feature type="transmembrane region" description="Helical" evidence="9">
    <location>
        <begin position="361"/>
        <end position="383"/>
    </location>
</feature>
<feature type="region of interest" description="Disordered" evidence="8">
    <location>
        <begin position="773"/>
        <end position="819"/>
    </location>
</feature>
<dbReference type="GO" id="GO:0006879">
    <property type="term" value="P:intracellular iron ion homeostasis"/>
    <property type="evidence" value="ECO:0007669"/>
    <property type="project" value="TreeGrafter"/>
</dbReference>
<dbReference type="InParanoid" id="A0A218Z0D4"/>
<dbReference type="FunCoup" id="A0A218Z0D4">
    <property type="interactions" value="324"/>
</dbReference>
<dbReference type="OrthoDB" id="167398at2759"/>
<evidence type="ECO:0000256" key="4">
    <source>
        <dbReference type="ARBA" id="ARBA00022989"/>
    </source>
</evidence>
<dbReference type="GO" id="GO:0000293">
    <property type="term" value="F:ferric-chelate reductase activity"/>
    <property type="evidence" value="ECO:0007669"/>
    <property type="project" value="TreeGrafter"/>
</dbReference>